<keyword evidence="4" id="KW-0805">Transcription regulation</keyword>
<dbReference type="FunFam" id="1.10.10.10:FF:000018">
    <property type="entry name" value="DNA-binding response regulator ResD"/>
    <property type="match status" value="1"/>
</dbReference>
<dbReference type="Gene3D" id="1.10.10.10">
    <property type="entry name" value="Winged helix-like DNA-binding domain superfamily/Winged helix DNA-binding domain"/>
    <property type="match status" value="1"/>
</dbReference>
<name>A0A2V3VVM9_9BACI</name>
<dbReference type="GO" id="GO:0032993">
    <property type="term" value="C:protein-DNA complex"/>
    <property type="evidence" value="ECO:0007669"/>
    <property type="project" value="TreeGrafter"/>
</dbReference>
<sequence length="227" mass="26168">MDKEVHILVMEDDEDINNLLCQIVQDSGYNPQPAFSGTEGLLYFEQKEWDMVLLDLMIPGMTGEVVLQKVREKSDVAIIIISAKEEQLTKVDLLRNGADDYITKPFDNGEVAARIDVLLRRYKRTPPTSTLTFKDIVMDTNAKSLTVNNTEVILTAREYKMMKLFLSTPKKMFTKENIFESVWGEEYYGDENTVNVHMSHLRSKLSEANPHEEYIETIWGMGYRLKT</sequence>
<feature type="DNA-binding region" description="OmpR/PhoB-type" evidence="8">
    <location>
        <begin position="128"/>
        <end position="227"/>
    </location>
</feature>
<feature type="modified residue" description="4-aspartylphosphate" evidence="7">
    <location>
        <position position="55"/>
    </location>
</feature>
<keyword evidence="3" id="KW-0902">Two-component regulatory system</keyword>
<evidence type="ECO:0000256" key="4">
    <source>
        <dbReference type="ARBA" id="ARBA00023015"/>
    </source>
</evidence>
<dbReference type="Gene3D" id="3.40.50.2300">
    <property type="match status" value="1"/>
</dbReference>
<dbReference type="InterPro" id="IPR036388">
    <property type="entry name" value="WH-like_DNA-bd_sf"/>
</dbReference>
<dbReference type="InterPro" id="IPR001867">
    <property type="entry name" value="OmpR/PhoB-type_DNA-bd"/>
</dbReference>
<dbReference type="Gene3D" id="6.10.250.690">
    <property type="match status" value="1"/>
</dbReference>
<evidence type="ECO:0000256" key="7">
    <source>
        <dbReference type="PROSITE-ProRule" id="PRU00169"/>
    </source>
</evidence>
<evidence type="ECO:0000259" key="9">
    <source>
        <dbReference type="PROSITE" id="PS50110"/>
    </source>
</evidence>
<dbReference type="InterPro" id="IPR001789">
    <property type="entry name" value="Sig_transdc_resp-reg_receiver"/>
</dbReference>
<dbReference type="GO" id="GO:0000156">
    <property type="term" value="F:phosphorelay response regulator activity"/>
    <property type="evidence" value="ECO:0007669"/>
    <property type="project" value="TreeGrafter"/>
</dbReference>
<dbReference type="GO" id="GO:0000976">
    <property type="term" value="F:transcription cis-regulatory region binding"/>
    <property type="evidence" value="ECO:0007669"/>
    <property type="project" value="TreeGrafter"/>
</dbReference>
<dbReference type="SUPFAM" id="SSF52172">
    <property type="entry name" value="CheY-like"/>
    <property type="match status" value="1"/>
</dbReference>
<dbReference type="Pfam" id="PF00072">
    <property type="entry name" value="Response_reg"/>
    <property type="match status" value="1"/>
</dbReference>
<gene>
    <name evidence="11" type="ORF">DFR56_11352</name>
</gene>
<keyword evidence="6" id="KW-0804">Transcription</keyword>
<organism evidence="11 12">
    <name type="scientific">Pseudogracilibacillus auburnensis</name>
    <dbReference type="NCBI Taxonomy" id="1494959"/>
    <lineage>
        <taxon>Bacteria</taxon>
        <taxon>Bacillati</taxon>
        <taxon>Bacillota</taxon>
        <taxon>Bacilli</taxon>
        <taxon>Bacillales</taxon>
        <taxon>Bacillaceae</taxon>
        <taxon>Pseudogracilibacillus</taxon>
    </lineage>
</organism>
<dbReference type="PANTHER" id="PTHR48111">
    <property type="entry name" value="REGULATOR OF RPOS"/>
    <property type="match status" value="1"/>
</dbReference>
<comment type="subcellular location">
    <subcellularLocation>
        <location evidence="1">Cytoplasm</location>
    </subcellularLocation>
</comment>
<comment type="caution">
    <text evidence="11">The sequence shown here is derived from an EMBL/GenBank/DDBJ whole genome shotgun (WGS) entry which is preliminary data.</text>
</comment>
<dbReference type="AlphaFoldDB" id="A0A2V3VVM9"/>
<dbReference type="EMBL" id="QJJQ01000013">
    <property type="protein sequence ID" value="PXW84808.1"/>
    <property type="molecule type" value="Genomic_DNA"/>
</dbReference>
<dbReference type="Pfam" id="PF00486">
    <property type="entry name" value="Trans_reg_C"/>
    <property type="match status" value="1"/>
</dbReference>
<dbReference type="CDD" id="cd00383">
    <property type="entry name" value="trans_reg_C"/>
    <property type="match status" value="1"/>
</dbReference>
<dbReference type="Proteomes" id="UP000247978">
    <property type="component" value="Unassembled WGS sequence"/>
</dbReference>
<dbReference type="GO" id="GO:0006355">
    <property type="term" value="P:regulation of DNA-templated transcription"/>
    <property type="evidence" value="ECO:0007669"/>
    <property type="project" value="InterPro"/>
</dbReference>
<dbReference type="SMART" id="SM00862">
    <property type="entry name" value="Trans_reg_C"/>
    <property type="match status" value="1"/>
</dbReference>
<proteinExistence type="predicted"/>
<dbReference type="RefSeq" id="WP_110396490.1">
    <property type="nucleotide sequence ID" value="NZ_JBHUHB010000001.1"/>
</dbReference>
<keyword evidence="12" id="KW-1185">Reference proteome</keyword>
<dbReference type="GO" id="GO:0005829">
    <property type="term" value="C:cytosol"/>
    <property type="evidence" value="ECO:0007669"/>
    <property type="project" value="TreeGrafter"/>
</dbReference>
<evidence type="ECO:0000256" key="6">
    <source>
        <dbReference type="ARBA" id="ARBA00023163"/>
    </source>
</evidence>
<dbReference type="SMART" id="SM00448">
    <property type="entry name" value="REC"/>
    <property type="match status" value="1"/>
</dbReference>
<dbReference type="PANTHER" id="PTHR48111:SF2">
    <property type="entry name" value="RESPONSE REGULATOR SAER"/>
    <property type="match status" value="1"/>
</dbReference>
<feature type="domain" description="Response regulatory" evidence="9">
    <location>
        <begin position="6"/>
        <end position="119"/>
    </location>
</feature>
<evidence type="ECO:0000256" key="2">
    <source>
        <dbReference type="ARBA" id="ARBA00022553"/>
    </source>
</evidence>
<evidence type="ECO:0000313" key="11">
    <source>
        <dbReference type="EMBL" id="PXW84808.1"/>
    </source>
</evidence>
<dbReference type="OrthoDB" id="1655504at2"/>
<dbReference type="PROSITE" id="PS51755">
    <property type="entry name" value="OMPR_PHOB"/>
    <property type="match status" value="1"/>
</dbReference>
<keyword evidence="5 8" id="KW-0238">DNA-binding</keyword>
<evidence type="ECO:0000256" key="1">
    <source>
        <dbReference type="ARBA" id="ARBA00004496"/>
    </source>
</evidence>
<dbReference type="InterPro" id="IPR011006">
    <property type="entry name" value="CheY-like_superfamily"/>
</dbReference>
<feature type="domain" description="OmpR/PhoB-type" evidence="10">
    <location>
        <begin position="128"/>
        <end position="227"/>
    </location>
</feature>
<protein>
    <submittedName>
        <fullName evidence="11">DNA-binding response OmpR family regulator</fullName>
    </submittedName>
</protein>
<evidence type="ECO:0000256" key="5">
    <source>
        <dbReference type="ARBA" id="ARBA00023125"/>
    </source>
</evidence>
<keyword evidence="2 7" id="KW-0597">Phosphoprotein</keyword>
<accession>A0A2V3VVM9</accession>
<evidence type="ECO:0000313" key="12">
    <source>
        <dbReference type="Proteomes" id="UP000247978"/>
    </source>
</evidence>
<evidence type="ECO:0000256" key="3">
    <source>
        <dbReference type="ARBA" id="ARBA00023012"/>
    </source>
</evidence>
<dbReference type="InterPro" id="IPR039420">
    <property type="entry name" value="WalR-like"/>
</dbReference>
<dbReference type="PROSITE" id="PS50110">
    <property type="entry name" value="RESPONSE_REGULATORY"/>
    <property type="match status" value="1"/>
</dbReference>
<reference evidence="11 12" key="1">
    <citation type="submission" date="2018-05" db="EMBL/GenBank/DDBJ databases">
        <title>Genomic Encyclopedia of Type Strains, Phase IV (KMG-IV): sequencing the most valuable type-strain genomes for metagenomic binning, comparative biology and taxonomic classification.</title>
        <authorList>
            <person name="Goeker M."/>
        </authorList>
    </citation>
    <scope>NUCLEOTIDE SEQUENCE [LARGE SCALE GENOMIC DNA]</scope>
    <source>
        <strain evidence="11 12">DSM 28556</strain>
    </source>
</reference>
<evidence type="ECO:0000259" key="10">
    <source>
        <dbReference type="PROSITE" id="PS51755"/>
    </source>
</evidence>
<evidence type="ECO:0000256" key="8">
    <source>
        <dbReference type="PROSITE-ProRule" id="PRU01091"/>
    </source>
</evidence>